<protein>
    <submittedName>
        <fullName evidence="2">Uncharacterized protein</fullName>
    </submittedName>
</protein>
<sequence>MFKFENWWLYENDFQEVSREAWQKSTDMPFYKRTKHLGFHLQRWSRKDSAARKDGSLKEIGTPPPSTTVSSKEEGRTESGMELVPDIPVSNIIRDDNLIAALSKEEILNILKSMRGNAALGSDGLNVVFYRAAWSWIGDDVYDLVKSFYLTKHLPQGIKKTNIVLIPKK</sequence>
<proteinExistence type="predicted"/>
<evidence type="ECO:0000256" key="1">
    <source>
        <dbReference type="SAM" id="MobiDB-lite"/>
    </source>
</evidence>
<evidence type="ECO:0000313" key="2">
    <source>
        <dbReference type="EMBL" id="WVZ88301.1"/>
    </source>
</evidence>
<feature type="compositionally biased region" description="Basic and acidic residues" evidence="1">
    <location>
        <begin position="48"/>
        <end position="57"/>
    </location>
</feature>
<reference evidence="2 3" key="1">
    <citation type="submission" date="2024-02" db="EMBL/GenBank/DDBJ databases">
        <title>High-quality chromosome-scale genome assembly of Pensacola bahiagrass (Paspalum notatum Flugge var. saurae).</title>
        <authorList>
            <person name="Vega J.M."/>
            <person name="Podio M."/>
            <person name="Orjuela J."/>
            <person name="Siena L.A."/>
            <person name="Pessino S.C."/>
            <person name="Combes M.C."/>
            <person name="Mariac C."/>
            <person name="Albertini E."/>
            <person name="Pupilli F."/>
            <person name="Ortiz J.P.A."/>
            <person name="Leblanc O."/>
        </authorList>
    </citation>
    <scope>NUCLEOTIDE SEQUENCE [LARGE SCALE GENOMIC DNA]</scope>
    <source>
        <strain evidence="2">R1</strain>
        <tissue evidence="2">Leaf</tissue>
    </source>
</reference>
<dbReference type="EMBL" id="CP144752">
    <property type="protein sequence ID" value="WVZ88301.1"/>
    <property type="molecule type" value="Genomic_DNA"/>
</dbReference>
<accession>A0AAQ3X8A9</accession>
<organism evidence="2 3">
    <name type="scientific">Paspalum notatum var. saurae</name>
    <dbReference type="NCBI Taxonomy" id="547442"/>
    <lineage>
        <taxon>Eukaryota</taxon>
        <taxon>Viridiplantae</taxon>
        <taxon>Streptophyta</taxon>
        <taxon>Embryophyta</taxon>
        <taxon>Tracheophyta</taxon>
        <taxon>Spermatophyta</taxon>
        <taxon>Magnoliopsida</taxon>
        <taxon>Liliopsida</taxon>
        <taxon>Poales</taxon>
        <taxon>Poaceae</taxon>
        <taxon>PACMAD clade</taxon>
        <taxon>Panicoideae</taxon>
        <taxon>Andropogonodae</taxon>
        <taxon>Paspaleae</taxon>
        <taxon>Paspalinae</taxon>
        <taxon>Paspalum</taxon>
    </lineage>
</organism>
<gene>
    <name evidence="2" type="ORF">U9M48_034837</name>
</gene>
<evidence type="ECO:0000313" key="3">
    <source>
        <dbReference type="Proteomes" id="UP001341281"/>
    </source>
</evidence>
<dbReference type="Proteomes" id="UP001341281">
    <property type="component" value="Chromosome 08"/>
</dbReference>
<dbReference type="AlphaFoldDB" id="A0AAQ3X8A9"/>
<keyword evidence="3" id="KW-1185">Reference proteome</keyword>
<feature type="non-terminal residue" evidence="2">
    <location>
        <position position="1"/>
    </location>
</feature>
<feature type="region of interest" description="Disordered" evidence="1">
    <location>
        <begin position="48"/>
        <end position="79"/>
    </location>
</feature>
<name>A0AAQ3X8A9_PASNO</name>